<dbReference type="InterPro" id="IPR055353">
    <property type="entry name" value="DUF7619"/>
</dbReference>
<dbReference type="InterPro" id="IPR003961">
    <property type="entry name" value="FN3_dom"/>
</dbReference>
<gene>
    <name evidence="5" type="ORF">NU09_2822</name>
</gene>
<dbReference type="Gene3D" id="2.60.40.10">
    <property type="entry name" value="Immunoglobulins"/>
    <property type="match status" value="1"/>
</dbReference>
<proteinExistence type="predicted"/>
<dbReference type="OrthoDB" id="1110367at2"/>
<reference evidence="5 6" key="1">
    <citation type="submission" date="2014-12" db="EMBL/GenBank/DDBJ databases">
        <title>Genome sequence of Flavobacterium beibuense RSKm HC5.</title>
        <authorList>
            <person name="Kim J.F."/>
            <person name="Song J.Y."/>
            <person name="Kwak M.-J."/>
            <person name="Lee S.-W."/>
        </authorList>
    </citation>
    <scope>NUCLEOTIDE SEQUENCE [LARGE SCALE GENOMIC DNA]</scope>
    <source>
        <strain evidence="5 6">RSKm HC5</strain>
    </source>
</reference>
<comment type="caution">
    <text evidence="5">The sequence shown here is derived from an EMBL/GenBank/DDBJ whole genome shotgun (WGS) entry which is preliminary data.</text>
</comment>
<accession>A0A444W6Z4</accession>
<feature type="domain" description="Secretion system C-terminal sorting" evidence="3">
    <location>
        <begin position="652"/>
        <end position="720"/>
    </location>
</feature>
<evidence type="ECO:0000313" key="6">
    <source>
        <dbReference type="Proteomes" id="UP000289775"/>
    </source>
</evidence>
<dbReference type="AlphaFoldDB" id="A0A444W6Z4"/>
<evidence type="ECO:0000256" key="2">
    <source>
        <dbReference type="SAM" id="SignalP"/>
    </source>
</evidence>
<feature type="signal peptide" evidence="2">
    <location>
        <begin position="1"/>
        <end position="18"/>
    </location>
</feature>
<dbReference type="InterPro" id="IPR013783">
    <property type="entry name" value="Ig-like_fold"/>
</dbReference>
<dbReference type="InterPro" id="IPR036116">
    <property type="entry name" value="FN3_sf"/>
</dbReference>
<dbReference type="PROSITE" id="PS51257">
    <property type="entry name" value="PROKAR_LIPOPROTEIN"/>
    <property type="match status" value="1"/>
</dbReference>
<dbReference type="Pfam" id="PF18962">
    <property type="entry name" value="Por_Secre_tail"/>
    <property type="match status" value="1"/>
</dbReference>
<dbReference type="SUPFAM" id="SSF49265">
    <property type="entry name" value="Fibronectin type III"/>
    <property type="match status" value="1"/>
</dbReference>
<protein>
    <submittedName>
        <fullName evidence="5">Putative membrane-anchored cell surface protein</fullName>
    </submittedName>
</protein>
<dbReference type="RefSeq" id="WP_129751912.1">
    <property type="nucleotide sequence ID" value="NZ_JUIW01000010.1"/>
</dbReference>
<dbReference type="InterPro" id="IPR026444">
    <property type="entry name" value="Secre_tail"/>
</dbReference>
<evidence type="ECO:0000256" key="1">
    <source>
        <dbReference type="ARBA" id="ARBA00022729"/>
    </source>
</evidence>
<evidence type="ECO:0000259" key="3">
    <source>
        <dbReference type="Pfam" id="PF18962"/>
    </source>
</evidence>
<evidence type="ECO:0000313" key="5">
    <source>
        <dbReference type="EMBL" id="RYJ41448.1"/>
    </source>
</evidence>
<dbReference type="Pfam" id="PF24595">
    <property type="entry name" value="DUF7619"/>
    <property type="match status" value="1"/>
</dbReference>
<keyword evidence="6" id="KW-1185">Reference proteome</keyword>
<dbReference type="NCBIfam" id="NF038128">
    <property type="entry name" value="choice_anch_J"/>
    <property type="match status" value="1"/>
</dbReference>
<dbReference type="EMBL" id="JUIW01000010">
    <property type="protein sequence ID" value="RYJ41448.1"/>
    <property type="molecule type" value="Genomic_DNA"/>
</dbReference>
<feature type="chain" id="PRO_5019009106" evidence="2">
    <location>
        <begin position="19"/>
        <end position="722"/>
    </location>
</feature>
<dbReference type="Proteomes" id="UP000289775">
    <property type="component" value="Unassembled WGS sequence"/>
</dbReference>
<sequence>MKRKLLTAFLGLSLSCYAQSPYVEGFEGEVFPPEGWTVYENGSGVLHHWKQIIIDANAIYPPYEGDYAAFIERENVPDTGLIPIDWLVTPLVTVPEANPVLHFYSRQSLAGDQGGNYRIMMASEGAELSDLNSFTVVQSWTEPELNPVFSEYKEVYVPIPSTFAGQNIYLAFVMEGDEADRWLVDNVSFASYCIPPDNLSVSAITLESATFTWSANNASQWEIEVLPLGAAPTGEGVIVDENIYTATELDMGEYRFYVRAICSEALQSSWSGPFYFDILNGFDGVVSYDSDGDEVCDSFIENTEVIITIGSEQYSVYTNNQGYYSFYGILDAVATVSVQINAPNGFSDVPVYEDTFDFTSDEDFAVDFCLEQPEAVTDLSVTLVPVNQARPGFIANYQLLVTNNGSVSIPTATATIEFNDVRLDFDSSPNTSSTLSSDVVSFGLTNLDAYSTQYIPVNFSVLPPPENEGGAFIWFYNNVTVFENESTPADNSSSLEQVMVNSFDPNDITAHEGSVVPLEAMVEWMHYTIRFQNTGTADAINVRIENTLDDNFDWDTFEPLASSHDYTVLRHENVLEFKFNNIHLPDSTTDELGSHGFITYRIKPGTSLTALDTFENTARIYFDFNPAIITNTAITYLSVLGNEEFNAAEFVLYPNPVTERLYIASQSGENIAFAEVYDINGKLCLKQDSLQGSIDVQSLNSGFYIIKLTTETTTVNYKFIKK</sequence>
<name>A0A444W6Z4_9FLAO</name>
<dbReference type="NCBIfam" id="TIGR04183">
    <property type="entry name" value="Por_Secre_tail"/>
    <property type="match status" value="1"/>
</dbReference>
<evidence type="ECO:0000259" key="4">
    <source>
        <dbReference type="Pfam" id="PF24595"/>
    </source>
</evidence>
<keyword evidence="1 2" id="KW-0732">Signal</keyword>
<organism evidence="5 6">
    <name type="scientific">Flavobacterium beibuense</name>
    <dbReference type="NCBI Taxonomy" id="657326"/>
    <lineage>
        <taxon>Bacteria</taxon>
        <taxon>Pseudomonadati</taxon>
        <taxon>Bacteroidota</taxon>
        <taxon>Flavobacteriia</taxon>
        <taxon>Flavobacteriales</taxon>
        <taxon>Flavobacteriaceae</taxon>
        <taxon>Flavobacterium</taxon>
    </lineage>
</organism>
<dbReference type="CDD" id="cd00063">
    <property type="entry name" value="FN3"/>
    <property type="match status" value="1"/>
</dbReference>
<feature type="domain" description="DUF7619" evidence="4">
    <location>
        <begin position="504"/>
        <end position="635"/>
    </location>
</feature>
<dbReference type="Gene3D" id="2.60.120.200">
    <property type="match status" value="1"/>
</dbReference>